<dbReference type="AlphaFoldDB" id="A0A6J1UJ64"/>
<dbReference type="Gene3D" id="1.10.437.10">
    <property type="entry name" value="Blc2-like"/>
    <property type="match status" value="1"/>
</dbReference>
<dbReference type="InterPro" id="IPR033543">
    <property type="entry name" value="BCL2L15"/>
</dbReference>
<dbReference type="GeneID" id="113416989"/>
<dbReference type="PANTHER" id="PTHR36466">
    <property type="entry name" value="BCL-2-LIKE PROTEIN 15"/>
    <property type="match status" value="1"/>
</dbReference>
<dbReference type="Proteomes" id="UP000504612">
    <property type="component" value="Unplaced"/>
</dbReference>
<proteinExistence type="predicted"/>
<reference evidence="2" key="1">
    <citation type="submission" date="2025-08" db="UniProtKB">
        <authorList>
            <consortium name="RefSeq"/>
        </authorList>
    </citation>
    <scope>IDENTIFICATION</scope>
</reference>
<organism evidence="1 2">
    <name type="scientific">Notechis scutatus</name>
    <name type="common">mainland tiger snake</name>
    <dbReference type="NCBI Taxonomy" id="8663"/>
    <lineage>
        <taxon>Eukaryota</taxon>
        <taxon>Metazoa</taxon>
        <taxon>Chordata</taxon>
        <taxon>Craniata</taxon>
        <taxon>Vertebrata</taxon>
        <taxon>Euteleostomi</taxon>
        <taxon>Lepidosauria</taxon>
        <taxon>Squamata</taxon>
        <taxon>Bifurcata</taxon>
        <taxon>Unidentata</taxon>
        <taxon>Episquamata</taxon>
        <taxon>Toxicofera</taxon>
        <taxon>Serpentes</taxon>
        <taxon>Colubroidea</taxon>
        <taxon>Elapidae</taxon>
        <taxon>Hydrophiinae</taxon>
        <taxon>Notechis</taxon>
    </lineage>
</organism>
<evidence type="ECO:0000313" key="1">
    <source>
        <dbReference type="Proteomes" id="UP000504612"/>
    </source>
</evidence>
<gene>
    <name evidence="2" type="primary">LOC113416989</name>
</gene>
<evidence type="ECO:0000313" key="2">
    <source>
        <dbReference type="RefSeq" id="XP_026530937.1"/>
    </source>
</evidence>
<sequence>MNNSVTFEEQTEQIVEALFTKFCSKKLQVTGRCLQLQSETPAHEQGSSSTFNPVDIADSLKSLGDKYNAEIESHVQAVIAEESVRKIEKFGEVAESLSRIWISQNPGLEPEKVFLAAAVKLFVKFMKKTHGDEGQINILTETINGNPEVRGYIERQGGWGNLGRSLNSP</sequence>
<name>A0A6J1UJ64_9SAUR</name>
<keyword evidence="1" id="KW-1185">Reference proteome</keyword>
<dbReference type="PANTHER" id="PTHR36466:SF1">
    <property type="entry name" value="BCL-2-LIKE PROTEIN 15"/>
    <property type="match status" value="1"/>
</dbReference>
<protein>
    <submittedName>
        <fullName evidence="2">Bcl-2-like protein 15</fullName>
    </submittedName>
</protein>
<dbReference type="GO" id="GO:0042981">
    <property type="term" value="P:regulation of apoptotic process"/>
    <property type="evidence" value="ECO:0007669"/>
    <property type="project" value="InterPro"/>
</dbReference>
<dbReference type="KEGG" id="nss:113416989"/>
<dbReference type="RefSeq" id="XP_026530937.1">
    <property type="nucleotide sequence ID" value="XM_026675152.1"/>
</dbReference>
<accession>A0A6J1UJ64</accession>
<dbReference type="InterPro" id="IPR036834">
    <property type="entry name" value="Bcl-2-like_sf"/>
</dbReference>
<dbReference type="SUPFAM" id="SSF56854">
    <property type="entry name" value="Bcl-2 inhibitors of programmed cell death"/>
    <property type="match status" value="1"/>
</dbReference>